<evidence type="ECO:0000313" key="3">
    <source>
        <dbReference type="Proteomes" id="UP000199076"/>
    </source>
</evidence>
<dbReference type="EMBL" id="FNBK01000002">
    <property type="protein sequence ID" value="SDE90873.1"/>
    <property type="molecule type" value="Genomic_DNA"/>
</dbReference>
<dbReference type="InterPro" id="IPR040624">
    <property type="entry name" value="HalOD1"/>
</dbReference>
<evidence type="ECO:0000313" key="2">
    <source>
        <dbReference type="EMBL" id="SDE90873.1"/>
    </source>
</evidence>
<keyword evidence="3" id="KW-1185">Reference proteome</keyword>
<reference evidence="3" key="1">
    <citation type="submission" date="2016-10" db="EMBL/GenBank/DDBJ databases">
        <authorList>
            <person name="Varghese N."/>
            <person name="Submissions S."/>
        </authorList>
    </citation>
    <scope>NUCLEOTIDE SEQUENCE [LARGE SCALE GENOMIC DNA]</scope>
    <source>
        <strain evidence="3">IBRC-M 10760</strain>
    </source>
</reference>
<dbReference type="Proteomes" id="UP000199076">
    <property type="component" value="Unassembled WGS sequence"/>
</dbReference>
<proteinExistence type="predicted"/>
<dbReference type="AlphaFoldDB" id="A0A1G7GS66"/>
<organism evidence="2 3">
    <name type="scientific">Halorientalis regularis</name>
    <dbReference type="NCBI Taxonomy" id="660518"/>
    <lineage>
        <taxon>Archaea</taxon>
        <taxon>Methanobacteriati</taxon>
        <taxon>Methanobacteriota</taxon>
        <taxon>Stenosarchaea group</taxon>
        <taxon>Halobacteria</taxon>
        <taxon>Halobacteriales</taxon>
        <taxon>Haloarculaceae</taxon>
        <taxon>Halorientalis</taxon>
    </lineage>
</organism>
<sequence length="84" mass="9189">MGAHSRQAAVERISTRVIESIADARDVDPTDLDVPLYWEIDLEALDRLCESDTAALEVTFTYDGTTVTVRGDGRIEVGSAVYEA</sequence>
<accession>A0A1G7GS66</accession>
<name>A0A1G7GS66_9EURY</name>
<gene>
    <name evidence="2" type="ORF">SAMN05216218_102159</name>
</gene>
<protein>
    <recommendedName>
        <fullName evidence="1">Halobacterial output domain-containing protein</fullName>
    </recommendedName>
</protein>
<dbReference type="STRING" id="660518.SAMN05216218_102159"/>
<dbReference type="RefSeq" id="WP_092688396.1">
    <property type="nucleotide sequence ID" value="NZ_FNBK01000002.1"/>
</dbReference>
<evidence type="ECO:0000259" key="1">
    <source>
        <dbReference type="Pfam" id="PF18545"/>
    </source>
</evidence>
<feature type="domain" description="Halobacterial output" evidence="1">
    <location>
        <begin position="11"/>
        <end position="77"/>
    </location>
</feature>
<dbReference type="Pfam" id="PF18545">
    <property type="entry name" value="HalOD1"/>
    <property type="match status" value="1"/>
</dbReference>
<dbReference type="OrthoDB" id="221929at2157"/>